<proteinExistence type="predicted"/>
<dbReference type="SUPFAM" id="SSF53448">
    <property type="entry name" value="Nucleotide-diphospho-sugar transferases"/>
    <property type="match status" value="1"/>
</dbReference>
<dbReference type="Gene3D" id="3.90.550.10">
    <property type="entry name" value="Spore Coat Polysaccharide Biosynthesis Protein SpsA, Chain A"/>
    <property type="match status" value="1"/>
</dbReference>
<evidence type="ECO:0000259" key="4">
    <source>
        <dbReference type="Pfam" id="PF20058"/>
    </source>
</evidence>
<evidence type="ECO:0000259" key="3">
    <source>
        <dbReference type="Pfam" id="PF12804"/>
    </source>
</evidence>
<name>A0A931DAY4_9MICC</name>
<dbReference type="AlphaFoldDB" id="A0A931DAY4"/>
<dbReference type="PANTHER" id="PTHR19136:SF81">
    <property type="entry name" value="MOLYBDENUM COFACTOR GUANYLYLTRANSFERASE"/>
    <property type="match status" value="1"/>
</dbReference>
<dbReference type="GO" id="GO:0016779">
    <property type="term" value="F:nucleotidyltransferase activity"/>
    <property type="evidence" value="ECO:0007669"/>
    <property type="project" value="UniProtKB-ARBA"/>
</dbReference>
<dbReference type="Pfam" id="PF12804">
    <property type="entry name" value="NTP_transf_3"/>
    <property type="match status" value="1"/>
</dbReference>
<dbReference type="Pfam" id="PF20058">
    <property type="entry name" value="DUF6457"/>
    <property type="match status" value="1"/>
</dbReference>
<evidence type="ECO:0000313" key="5">
    <source>
        <dbReference type="EMBL" id="MBG6085243.1"/>
    </source>
</evidence>
<feature type="region of interest" description="Disordered" evidence="2">
    <location>
        <begin position="221"/>
        <end position="244"/>
    </location>
</feature>
<protein>
    <submittedName>
        <fullName evidence="5">Molybdopterin-guanine dinucleotide biosynthesis protein A</fullName>
    </submittedName>
</protein>
<dbReference type="Proteomes" id="UP000625033">
    <property type="component" value="Unassembled WGS sequence"/>
</dbReference>
<organism evidence="5 6">
    <name type="scientific">Zhihengliuella flava</name>
    <dbReference type="NCBI Taxonomy" id="1285193"/>
    <lineage>
        <taxon>Bacteria</taxon>
        <taxon>Bacillati</taxon>
        <taxon>Actinomycetota</taxon>
        <taxon>Actinomycetes</taxon>
        <taxon>Micrococcales</taxon>
        <taxon>Micrococcaceae</taxon>
        <taxon>Zhihengliuella</taxon>
    </lineage>
</organism>
<dbReference type="InterPro" id="IPR029044">
    <property type="entry name" value="Nucleotide-diphossugar_trans"/>
</dbReference>
<dbReference type="PANTHER" id="PTHR19136">
    <property type="entry name" value="MOLYBDENUM COFACTOR GUANYLYLTRANSFERASE"/>
    <property type="match status" value="1"/>
</dbReference>
<evidence type="ECO:0000256" key="1">
    <source>
        <dbReference type="ARBA" id="ARBA00022679"/>
    </source>
</evidence>
<dbReference type="RefSeq" id="WP_196836447.1">
    <property type="nucleotide sequence ID" value="NZ_JADOTZ010000001.1"/>
</dbReference>
<reference evidence="5" key="1">
    <citation type="submission" date="2020-11" db="EMBL/GenBank/DDBJ databases">
        <title>Sequencing the genomes of 1000 actinobacteria strains.</title>
        <authorList>
            <person name="Klenk H.-P."/>
        </authorList>
    </citation>
    <scope>NUCLEOTIDE SEQUENCE</scope>
    <source>
        <strain evidence="5">DSM 26152</strain>
    </source>
</reference>
<sequence length="338" mass="35151">MERVPEASGRLAGVIILAGGRGQRLGGVDKAGLDVGGTTLLERAIGSLAVAHACAPGAHVVVVGPDRSDVMERLRQRYSRVPFTVDTAREEPTFAGPAAAVAAGSTALRAIEGSVLVLAVDYLHPRRILQHLASAAPSSSAVLIPRDATGREQPLASLWPAPVLRRAVELLDAGHGVVNASMRQLLETVERLAADQLQPPQPDLFADADTWEDVERARADARARTEEETMPEDASPSHPGPDATAGALEAWVQELLEAFELQEAPVDIEAILSLAGVAAHTVIRPAAPVTTYIAGYAAGLAAARDGAGDAAKAADGLARHVLAQRAATDAALHTDPES</sequence>
<keyword evidence="6" id="KW-1185">Reference proteome</keyword>
<dbReference type="InterPro" id="IPR045598">
    <property type="entry name" value="DUF6457"/>
</dbReference>
<feature type="domain" description="MobA-like NTP transferase" evidence="3">
    <location>
        <begin position="14"/>
        <end position="174"/>
    </location>
</feature>
<accession>A0A931DAY4</accession>
<keyword evidence="1" id="KW-0808">Transferase</keyword>
<dbReference type="InterPro" id="IPR025877">
    <property type="entry name" value="MobA-like_NTP_Trfase"/>
</dbReference>
<dbReference type="EMBL" id="JADOTZ010000001">
    <property type="protein sequence ID" value="MBG6085243.1"/>
    <property type="molecule type" value="Genomic_DNA"/>
</dbReference>
<comment type="caution">
    <text evidence="5">The sequence shown here is derived from an EMBL/GenBank/DDBJ whole genome shotgun (WGS) entry which is preliminary data.</text>
</comment>
<feature type="domain" description="DUF6457" evidence="4">
    <location>
        <begin position="247"/>
        <end position="321"/>
    </location>
</feature>
<evidence type="ECO:0000313" key="6">
    <source>
        <dbReference type="Proteomes" id="UP000625033"/>
    </source>
</evidence>
<evidence type="ECO:0000256" key="2">
    <source>
        <dbReference type="SAM" id="MobiDB-lite"/>
    </source>
</evidence>
<gene>
    <name evidence="5" type="ORF">IW252_002010</name>
</gene>